<feature type="chain" id="PRO_5041919302" description="Fibrinogen C-terminal domain-containing protein" evidence="6">
    <location>
        <begin position="33"/>
        <end position="404"/>
    </location>
</feature>
<evidence type="ECO:0000256" key="6">
    <source>
        <dbReference type="SAM" id="SignalP"/>
    </source>
</evidence>
<organism evidence="8 9">
    <name type="scientific">Hemibagrus guttatus</name>
    <dbReference type="NCBI Taxonomy" id="175788"/>
    <lineage>
        <taxon>Eukaryota</taxon>
        <taxon>Metazoa</taxon>
        <taxon>Chordata</taxon>
        <taxon>Craniata</taxon>
        <taxon>Vertebrata</taxon>
        <taxon>Euteleostomi</taxon>
        <taxon>Actinopterygii</taxon>
        <taxon>Neopterygii</taxon>
        <taxon>Teleostei</taxon>
        <taxon>Ostariophysi</taxon>
        <taxon>Siluriformes</taxon>
        <taxon>Bagridae</taxon>
        <taxon>Hemibagrus</taxon>
    </lineage>
</organism>
<keyword evidence="4" id="KW-0325">Glycoprotein</keyword>
<dbReference type="GO" id="GO:0030674">
    <property type="term" value="F:protein-macromolecule adaptor activity"/>
    <property type="evidence" value="ECO:0007669"/>
    <property type="project" value="TreeGrafter"/>
</dbReference>
<feature type="region of interest" description="Disordered" evidence="5">
    <location>
        <begin position="46"/>
        <end position="83"/>
    </location>
</feature>
<evidence type="ECO:0000256" key="1">
    <source>
        <dbReference type="ARBA" id="ARBA00004613"/>
    </source>
</evidence>
<gene>
    <name evidence="8" type="ORF">QTP70_026550</name>
</gene>
<evidence type="ECO:0000256" key="4">
    <source>
        <dbReference type="ARBA" id="ARBA00023180"/>
    </source>
</evidence>
<dbReference type="SUPFAM" id="SSF56496">
    <property type="entry name" value="Fibrinogen C-terminal domain-like"/>
    <property type="match status" value="1"/>
</dbReference>
<name>A0AAE0RL13_9TELE</name>
<evidence type="ECO:0000313" key="8">
    <source>
        <dbReference type="EMBL" id="KAK3557364.1"/>
    </source>
</evidence>
<dbReference type="GO" id="GO:0005577">
    <property type="term" value="C:fibrinogen complex"/>
    <property type="evidence" value="ECO:0007669"/>
    <property type="project" value="TreeGrafter"/>
</dbReference>
<dbReference type="GO" id="GO:0005201">
    <property type="term" value="F:extracellular matrix structural constituent"/>
    <property type="evidence" value="ECO:0007669"/>
    <property type="project" value="TreeGrafter"/>
</dbReference>
<feature type="compositionally biased region" description="Basic residues" evidence="5">
    <location>
        <begin position="56"/>
        <end position="68"/>
    </location>
</feature>
<keyword evidence="6" id="KW-0732">Signal</keyword>
<dbReference type="GO" id="GO:0072377">
    <property type="term" value="P:blood coagulation, common pathway"/>
    <property type="evidence" value="ECO:0007669"/>
    <property type="project" value="TreeGrafter"/>
</dbReference>
<proteinExistence type="predicted"/>
<sequence length="404" mass="45784">MSILSSVCVCVRFLRWLLLCVCVMCLCVMCQRDSLVAGPPNRRCEGGCSATASPPKTHHTQRKGTLHRKTQEPLQRNTQSSSMSERLVLLQRCMRQHEPASGNQRDGSDSLAAILALMTAVLTECDLHCHSQRLKDMAGRLERAAVGKDGEKDLLLLMKSITQFGPPATQSALTGLYPQNCYEIFKFGIKENGIYTIQPDSQKPALEAMCDMESAGGGWTVFQRRFDGQVDFNRTWQEYRDGFGSPQMEHWLGNAVLHAITSNGQHTLRITLQDWHQQTRHAIYNNFKVAGENQRFRLTAQNYQGDAGNALSYSKHYNHDGRAFSTYDHDHDRYAAGNCAQYYGAGWWFDSCLAANLNGHYYRGRYTGITDGIYWGTWYILTDSQTGERYSFKSVEMKTRPRQP</sequence>
<dbReference type="InterPro" id="IPR014716">
    <property type="entry name" value="Fibrinogen_a/b/g_C_1"/>
</dbReference>
<evidence type="ECO:0000259" key="7">
    <source>
        <dbReference type="PROSITE" id="PS51406"/>
    </source>
</evidence>
<evidence type="ECO:0000313" key="9">
    <source>
        <dbReference type="Proteomes" id="UP001274896"/>
    </source>
</evidence>
<keyword evidence="2" id="KW-0964">Secreted</keyword>
<protein>
    <recommendedName>
        <fullName evidence="7">Fibrinogen C-terminal domain-containing protein</fullName>
    </recommendedName>
</protein>
<keyword evidence="9" id="KW-1185">Reference proteome</keyword>
<dbReference type="PANTHER" id="PTHR47221">
    <property type="entry name" value="FIBRINOGEN ALPHA CHAIN"/>
    <property type="match status" value="1"/>
</dbReference>
<dbReference type="Pfam" id="PF00147">
    <property type="entry name" value="Fibrinogen_C"/>
    <property type="match status" value="1"/>
</dbReference>
<dbReference type="CDD" id="cd00087">
    <property type="entry name" value="FReD"/>
    <property type="match status" value="1"/>
</dbReference>
<dbReference type="PROSITE" id="PS00514">
    <property type="entry name" value="FIBRINOGEN_C_1"/>
    <property type="match status" value="1"/>
</dbReference>
<feature type="signal peptide" evidence="6">
    <location>
        <begin position="1"/>
        <end position="32"/>
    </location>
</feature>
<dbReference type="InterPro" id="IPR036056">
    <property type="entry name" value="Fibrinogen-like_C"/>
</dbReference>
<dbReference type="PROSITE" id="PS51406">
    <property type="entry name" value="FIBRINOGEN_C_2"/>
    <property type="match status" value="1"/>
</dbReference>
<evidence type="ECO:0000256" key="3">
    <source>
        <dbReference type="ARBA" id="ARBA00023157"/>
    </source>
</evidence>
<dbReference type="Proteomes" id="UP001274896">
    <property type="component" value="Unassembled WGS sequence"/>
</dbReference>
<comment type="caution">
    <text evidence="8">The sequence shown here is derived from an EMBL/GenBank/DDBJ whole genome shotgun (WGS) entry which is preliminary data.</text>
</comment>
<dbReference type="AlphaFoldDB" id="A0AAE0RL13"/>
<dbReference type="InterPro" id="IPR002181">
    <property type="entry name" value="Fibrinogen_a/b/g_C_dom"/>
</dbReference>
<accession>A0AAE0RL13</accession>
<dbReference type="GO" id="GO:0070527">
    <property type="term" value="P:platelet aggregation"/>
    <property type="evidence" value="ECO:0007669"/>
    <property type="project" value="TreeGrafter"/>
</dbReference>
<evidence type="ECO:0000256" key="2">
    <source>
        <dbReference type="ARBA" id="ARBA00022525"/>
    </source>
</evidence>
<feature type="domain" description="Fibrinogen C-terminal" evidence="7">
    <location>
        <begin position="172"/>
        <end position="403"/>
    </location>
</feature>
<evidence type="ECO:0000256" key="5">
    <source>
        <dbReference type="SAM" id="MobiDB-lite"/>
    </source>
</evidence>
<dbReference type="SMART" id="SM00186">
    <property type="entry name" value="FBG"/>
    <property type="match status" value="1"/>
</dbReference>
<feature type="compositionally biased region" description="Polar residues" evidence="5">
    <location>
        <begin position="72"/>
        <end position="83"/>
    </location>
</feature>
<comment type="subcellular location">
    <subcellularLocation>
        <location evidence="1">Secreted</location>
    </subcellularLocation>
</comment>
<dbReference type="PANTHER" id="PTHR47221:SF5">
    <property type="entry name" value="FIBRINOGEN C-TERMINAL DOMAIN-CONTAINING PROTEIN"/>
    <property type="match status" value="1"/>
</dbReference>
<dbReference type="FunFam" id="3.90.215.10:FF:000001">
    <property type="entry name" value="Tenascin isoform 1"/>
    <property type="match status" value="1"/>
</dbReference>
<dbReference type="GO" id="GO:0034116">
    <property type="term" value="P:positive regulation of heterotypic cell-cell adhesion"/>
    <property type="evidence" value="ECO:0007669"/>
    <property type="project" value="TreeGrafter"/>
</dbReference>
<dbReference type="InterPro" id="IPR037579">
    <property type="entry name" value="FIB_ANG-like"/>
</dbReference>
<dbReference type="Gene3D" id="3.90.215.10">
    <property type="entry name" value="Gamma Fibrinogen, chain A, domain 1"/>
    <property type="match status" value="1"/>
</dbReference>
<dbReference type="EMBL" id="JAUCMX010000001">
    <property type="protein sequence ID" value="KAK3557364.1"/>
    <property type="molecule type" value="Genomic_DNA"/>
</dbReference>
<dbReference type="GO" id="GO:0042730">
    <property type="term" value="P:fibrinolysis"/>
    <property type="evidence" value="ECO:0007669"/>
    <property type="project" value="TreeGrafter"/>
</dbReference>
<keyword evidence="3" id="KW-1015">Disulfide bond</keyword>
<reference evidence="8" key="1">
    <citation type="submission" date="2023-06" db="EMBL/GenBank/DDBJ databases">
        <title>Male Hemibagrus guttatus genome.</title>
        <authorList>
            <person name="Bian C."/>
        </authorList>
    </citation>
    <scope>NUCLEOTIDE SEQUENCE</scope>
    <source>
        <strain evidence="8">Male_cb2023</strain>
        <tissue evidence="8">Muscle</tissue>
    </source>
</reference>
<dbReference type="NCBIfam" id="NF040941">
    <property type="entry name" value="GGGWT_bact"/>
    <property type="match status" value="1"/>
</dbReference>
<dbReference type="InterPro" id="IPR020837">
    <property type="entry name" value="Fibrinogen_CS"/>
</dbReference>